<dbReference type="RefSeq" id="WP_010797615.1">
    <property type="nucleotide sequence ID" value="NZ_CP069262.1"/>
</dbReference>
<dbReference type="EMBL" id="UAUF01000013">
    <property type="protein sequence ID" value="SPZ09734.1"/>
    <property type="molecule type" value="Genomic_DNA"/>
</dbReference>
<keyword evidence="7 10" id="KW-0456">Lyase</keyword>
<dbReference type="Proteomes" id="UP000250443">
    <property type="component" value="Unassembled WGS sequence"/>
</dbReference>
<dbReference type="InterPro" id="IPR022805">
    <property type="entry name" value="PEP_COase_bac/pln-type"/>
</dbReference>
<dbReference type="InterPro" id="IPR033129">
    <property type="entry name" value="PEPCASE_His_AS"/>
</dbReference>
<evidence type="ECO:0000256" key="10">
    <source>
        <dbReference type="HAMAP-Rule" id="MF_00595"/>
    </source>
</evidence>
<feature type="active site" evidence="10 11">
    <location>
        <position position="141"/>
    </location>
</feature>
<dbReference type="InterPro" id="IPR021135">
    <property type="entry name" value="PEP_COase"/>
</dbReference>
<dbReference type="GO" id="GO:0015977">
    <property type="term" value="P:carbon fixation"/>
    <property type="evidence" value="ECO:0007669"/>
    <property type="project" value="UniProtKB-UniRule"/>
</dbReference>
<dbReference type="GO" id="GO:0006107">
    <property type="term" value="P:oxaloacetate metabolic process"/>
    <property type="evidence" value="ECO:0007669"/>
    <property type="project" value="UniProtKB-UniRule"/>
</dbReference>
<comment type="function">
    <text evidence="2 10">Forms oxaloacetate, a four-carbon dicarboxylic acid source for the tricarboxylic acid cycle.</text>
</comment>
<sequence>MVVEIDVRLREDVHRLGELLGQTISDQYGPAFLEKIERIRKGAKASRGGSLRGERQLSETLNSLDESELLPVARAFNHFLNLANIAEEYHRIRRRSAGEPAPLEDRVLQEVLSRLKQAGHTGPKLAEQLSQLSVELVLTAHPTEVARRTLIQKYEEITEQLAAQDHDDLTAAERHEVQQRLRRLIAEAWHTEEIRRQRPTPVDEAKWGFAVIENSLWHAVPRLLRQVDETLQEATGERLPLLATPVRFASWMGGDRDGNPNVTATITREVLLLARWMAADLYMRDVDRLASELSMQRASAELMAEVGDTPEPYRALLKQLRERLKATRDWAARAVHEPHIPSTGVLEHNEELLGPLKLCYESLHACGMGVIADGPLLDALRRATTFGLFLVRLDIRQDSTRHASAMNEITEYLGLGSYAEWDEARRLTFLETELSNRRPLLAPDYTPSADTAEVLATCRVIAESPAAALGSYVISMAGSASDILAVQLLLKEAGVRRPMRVVPLFETLDDLDHAGEVIESLLALPGYRERLQGPQEVMIGYSDSAKDAGTLAAAWAQYRAQEALVDICSRQGIELILFHGRGGTVGRGGGPAHEAILSQPPGSVCGRFRVTEQGEMIRFKFGQPDIARQNLNLYLAAVLEATLQPPPVPEPEWRADMDRLAADSLKAYRGVVREHPQFVDYFRRATPEQELGRLPLGSRPAKRREGGVESLRAIPWIFAWTQTRLMLPAWLGWETALARALERGDEQRLQQMRERWPFFRTRIDMLEMVLAKADGDIARLYDEQLVPEQWRALGQELRDLLSQAERSVLRLTGQAELLAHNPQTRAFIAVRNIYLDPLHLLQIELLERSRQAGEGTASPLDQALLVSVAGIAAGLRNTG</sequence>
<comment type="similarity">
    <text evidence="3 10">Belongs to the PEPCase type 1 family.</text>
</comment>
<protein>
    <recommendedName>
        <fullName evidence="5 10">Phosphoenolpyruvate carboxylase</fullName>
        <shortName evidence="10">PEPC</shortName>
        <shortName evidence="10">PEPCase</shortName>
        <ecNumber evidence="4 10">4.1.1.31</ecNumber>
    </recommendedName>
</protein>
<evidence type="ECO:0000256" key="4">
    <source>
        <dbReference type="ARBA" id="ARBA00012305"/>
    </source>
</evidence>
<keyword evidence="8 10" id="KW-0120">Carbon dioxide fixation</keyword>
<evidence type="ECO:0000256" key="11">
    <source>
        <dbReference type="PROSITE-ProRule" id="PRU10111"/>
    </source>
</evidence>
<name>A0A2X2CRB6_PSELU</name>
<evidence type="ECO:0000256" key="8">
    <source>
        <dbReference type="ARBA" id="ARBA00023300"/>
    </source>
</evidence>
<dbReference type="Pfam" id="PF00311">
    <property type="entry name" value="PEPcase"/>
    <property type="match status" value="1"/>
</dbReference>
<dbReference type="NCBIfam" id="NF000584">
    <property type="entry name" value="PRK00009.1"/>
    <property type="match status" value="1"/>
</dbReference>
<dbReference type="InterPro" id="IPR018129">
    <property type="entry name" value="PEP_COase_Lys_AS"/>
</dbReference>
<dbReference type="PRINTS" id="PR00150">
    <property type="entry name" value="PEPCARBXLASE"/>
</dbReference>
<evidence type="ECO:0000256" key="3">
    <source>
        <dbReference type="ARBA" id="ARBA00008346"/>
    </source>
</evidence>
<dbReference type="AlphaFoldDB" id="A0A2X2CRB6"/>
<dbReference type="PROSITE" id="PS00393">
    <property type="entry name" value="PEPCASE_2"/>
    <property type="match status" value="1"/>
</dbReference>
<comment type="catalytic activity">
    <reaction evidence="9 10">
        <text>oxaloacetate + phosphate = phosphoenolpyruvate + hydrogencarbonate</text>
        <dbReference type="Rhea" id="RHEA:28370"/>
        <dbReference type="ChEBI" id="CHEBI:16452"/>
        <dbReference type="ChEBI" id="CHEBI:17544"/>
        <dbReference type="ChEBI" id="CHEBI:43474"/>
        <dbReference type="ChEBI" id="CHEBI:58702"/>
        <dbReference type="EC" id="4.1.1.31"/>
    </reaction>
</comment>
<dbReference type="GO" id="GO:0000287">
    <property type="term" value="F:magnesium ion binding"/>
    <property type="evidence" value="ECO:0007669"/>
    <property type="project" value="UniProtKB-UniRule"/>
</dbReference>
<dbReference type="HAMAP" id="MF_00595">
    <property type="entry name" value="PEPcase_type1"/>
    <property type="match status" value="1"/>
</dbReference>
<reference evidence="13 14" key="1">
    <citation type="submission" date="2018-06" db="EMBL/GenBank/DDBJ databases">
        <authorList>
            <consortium name="Pathogen Informatics"/>
            <person name="Doyle S."/>
        </authorList>
    </citation>
    <scope>NUCLEOTIDE SEQUENCE [LARGE SCALE GENOMIC DNA]</scope>
    <source>
        <strain evidence="13 14">NCTC11842</strain>
    </source>
</reference>
<evidence type="ECO:0000256" key="5">
    <source>
        <dbReference type="ARBA" id="ARBA00022419"/>
    </source>
</evidence>
<gene>
    <name evidence="10 13" type="primary">ppc</name>
    <name evidence="13" type="ORF">NCTC11842_03316</name>
</gene>
<dbReference type="PANTHER" id="PTHR30523">
    <property type="entry name" value="PHOSPHOENOLPYRUVATE CARBOXYLASE"/>
    <property type="match status" value="1"/>
</dbReference>
<evidence type="ECO:0000256" key="7">
    <source>
        <dbReference type="ARBA" id="ARBA00023239"/>
    </source>
</evidence>
<dbReference type="Gene3D" id="1.20.1440.90">
    <property type="entry name" value="Phosphoenolpyruvate/pyruvate domain"/>
    <property type="match status" value="1"/>
</dbReference>
<accession>A0A2X2CRB6</accession>
<keyword evidence="13" id="KW-0670">Pyruvate</keyword>
<evidence type="ECO:0000256" key="6">
    <source>
        <dbReference type="ARBA" id="ARBA00022842"/>
    </source>
</evidence>
<dbReference type="GO" id="GO:0008964">
    <property type="term" value="F:phosphoenolpyruvate carboxylase activity"/>
    <property type="evidence" value="ECO:0007669"/>
    <property type="project" value="UniProtKB-UniRule"/>
</dbReference>
<evidence type="ECO:0000256" key="12">
    <source>
        <dbReference type="PROSITE-ProRule" id="PRU10112"/>
    </source>
</evidence>
<dbReference type="PROSITE" id="PS00781">
    <property type="entry name" value="PEPCASE_1"/>
    <property type="match status" value="1"/>
</dbReference>
<dbReference type="InterPro" id="IPR015813">
    <property type="entry name" value="Pyrv/PenolPyrv_kinase-like_dom"/>
</dbReference>
<evidence type="ECO:0000256" key="9">
    <source>
        <dbReference type="ARBA" id="ARBA00048995"/>
    </source>
</evidence>
<keyword evidence="6 10" id="KW-0460">Magnesium</keyword>
<dbReference type="PANTHER" id="PTHR30523:SF6">
    <property type="entry name" value="PHOSPHOENOLPYRUVATE CARBOXYLASE"/>
    <property type="match status" value="1"/>
</dbReference>
<evidence type="ECO:0000256" key="1">
    <source>
        <dbReference type="ARBA" id="ARBA00001946"/>
    </source>
</evidence>
<feature type="active site" evidence="10 12">
    <location>
        <position position="546"/>
    </location>
</feature>
<dbReference type="EC" id="4.1.1.31" evidence="4 10"/>
<evidence type="ECO:0000256" key="2">
    <source>
        <dbReference type="ARBA" id="ARBA00003670"/>
    </source>
</evidence>
<dbReference type="SUPFAM" id="SSF51621">
    <property type="entry name" value="Phosphoenolpyruvate/pyruvate domain"/>
    <property type="match status" value="1"/>
</dbReference>
<dbReference type="GO" id="GO:0005829">
    <property type="term" value="C:cytosol"/>
    <property type="evidence" value="ECO:0007669"/>
    <property type="project" value="TreeGrafter"/>
</dbReference>
<evidence type="ECO:0000313" key="14">
    <source>
        <dbReference type="Proteomes" id="UP000250443"/>
    </source>
</evidence>
<proteinExistence type="inferred from homology"/>
<dbReference type="GO" id="GO:0006099">
    <property type="term" value="P:tricarboxylic acid cycle"/>
    <property type="evidence" value="ECO:0007669"/>
    <property type="project" value="InterPro"/>
</dbReference>
<comment type="subunit">
    <text evidence="10">Homotetramer.</text>
</comment>
<organism evidence="13 14">
    <name type="scientific">Pseudomonas luteola</name>
    <dbReference type="NCBI Taxonomy" id="47886"/>
    <lineage>
        <taxon>Bacteria</taxon>
        <taxon>Pseudomonadati</taxon>
        <taxon>Pseudomonadota</taxon>
        <taxon>Gammaproteobacteria</taxon>
        <taxon>Pseudomonadales</taxon>
        <taxon>Pseudomonadaceae</taxon>
        <taxon>Pseudomonas</taxon>
    </lineage>
</organism>
<comment type="cofactor">
    <cofactor evidence="1 10">
        <name>Mg(2+)</name>
        <dbReference type="ChEBI" id="CHEBI:18420"/>
    </cofactor>
</comment>
<evidence type="ECO:0000313" key="13">
    <source>
        <dbReference type="EMBL" id="SPZ09734.1"/>
    </source>
</evidence>